<dbReference type="STRING" id="659018.ABB34_13815"/>
<feature type="transmembrane region" description="Helical" evidence="1">
    <location>
        <begin position="108"/>
        <end position="132"/>
    </location>
</feature>
<dbReference type="PATRIC" id="fig|659018.3.peg.2995"/>
<feature type="transmembrane region" description="Helical" evidence="1">
    <location>
        <begin position="83"/>
        <end position="102"/>
    </location>
</feature>
<dbReference type="AlphaFoldDB" id="A0A0R0DXL0"/>
<keyword evidence="3" id="KW-1185">Reference proteome</keyword>
<name>A0A0R0DXL0_9GAMM</name>
<accession>A0A0R0DXL0</accession>
<sequence>MNATARPVLYWAIAVFALLWNLIGLAMFWVQVTLPPQAVAALPPDQQQIHAAMPGWVYVFFGIAVVGGVLGSLGLLLRRRWAVPLLLLSLLGVAVQMASAYATTPVWALTGMAGTMFPLLLVGACLLLWLFARRAAACGWLR</sequence>
<keyword evidence="1" id="KW-1133">Transmembrane helix</keyword>
<dbReference type="Proteomes" id="UP000050940">
    <property type="component" value="Unassembled WGS sequence"/>
</dbReference>
<feature type="transmembrane region" description="Helical" evidence="1">
    <location>
        <begin position="55"/>
        <end position="76"/>
    </location>
</feature>
<gene>
    <name evidence="2" type="ORF">ABB34_13815</name>
</gene>
<evidence type="ECO:0000256" key="1">
    <source>
        <dbReference type="SAM" id="Phobius"/>
    </source>
</evidence>
<evidence type="ECO:0000313" key="3">
    <source>
        <dbReference type="Proteomes" id="UP000050940"/>
    </source>
</evidence>
<reference evidence="2 3" key="1">
    <citation type="submission" date="2015-05" db="EMBL/GenBank/DDBJ databases">
        <title>Genome sequencing and analysis of members of genus Stenotrophomonas.</title>
        <authorList>
            <person name="Patil P.P."/>
            <person name="Midha S."/>
            <person name="Patil P.B."/>
        </authorList>
    </citation>
    <scope>NUCLEOTIDE SEQUENCE [LARGE SCALE GENOMIC DNA]</scope>
    <source>
        <strain evidence="2 3">JCM 16244</strain>
    </source>
</reference>
<organism evidence="2 3">
    <name type="scientific">Stenotrophomonas daejeonensis</name>
    <dbReference type="NCBI Taxonomy" id="659018"/>
    <lineage>
        <taxon>Bacteria</taxon>
        <taxon>Pseudomonadati</taxon>
        <taxon>Pseudomonadota</taxon>
        <taxon>Gammaproteobacteria</taxon>
        <taxon>Lysobacterales</taxon>
        <taxon>Lysobacteraceae</taxon>
        <taxon>Stenotrophomonas</taxon>
    </lineage>
</organism>
<keyword evidence="1" id="KW-0812">Transmembrane</keyword>
<proteinExistence type="predicted"/>
<comment type="caution">
    <text evidence="2">The sequence shown here is derived from an EMBL/GenBank/DDBJ whole genome shotgun (WGS) entry which is preliminary data.</text>
</comment>
<evidence type="ECO:0008006" key="4">
    <source>
        <dbReference type="Google" id="ProtNLM"/>
    </source>
</evidence>
<evidence type="ECO:0000313" key="2">
    <source>
        <dbReference type="EMBL" id="KRG82404.1"/>
    </source>
</evidence>
<feature type="transmembrane region" description="Helical" evidence="1">
    <location>
        <begin position="7"/>
        <end position="30"/>
    </location>
</feature>
<dbReference type="RefSeq" id="WP_057641955.1">
    <property type="nucleotide sequence ID" value="NZ_LDJP01000092.1"/>
</dbReference>
<dbReference type="EMBL" id="LDJP01000092">
    <property type="protein sequence ID" value="KRG82404.1"/>
    <property type="molecule type" value="Genomic_DNA"/>
</dbReference>
<dbReference type="OrthoDB" id="1143964at2"/>
<keyword evidence="1" id="KW-0472">Membrane</keyword>
<protein>
    <recommendedName>
        <fullName evidence="4">Sugar transporter</fullName>
    </recommendedName>
</protein>